<dbReference type="NCBIfam" id="TIGR00195">
    <property type="entry name" value="exoDNase_III"/>
    <property type="match status" value="1"/>
</dbReference>
<organism evidence="11">
    <name type="scientific">Echinostoma caproni</name>
    <dbReference type="NCBI Taxonomy" id="27848"/>
    <lineage>
        <taxon>Eukaryota</taxon>
        <taxon>Metazoa</taxon>
        <taxon>Spiralia</taxon>
        <taxon>Lophotrochozoa</taxon>
        <taxon>Platyhelminthes</taxon>
        <taxon>Trematoda</taxon>
        <taxon>Digenea</taxon>
        <taxon>Plagiorchiida</taxon>
        <taxon>Echinostomata</taxon>
        <taxon>Echinostomatoidea</taxon>
        <taxon>Echinostomatidae</taxon>
        <taxon>Echinostoma</taxon>
    </lineage>
</organism>
<evidence type="ECO:0000259" key="10">
    <source>
        <dbReference type="Pfam" id="PF03372"/>
    </source>
</evidence>
<dbReference type="AlphaFoldDB" id="A0A183B4C6"/>
<keyword evidence="7" id="KW-0464">Manganese</keyword>
<dbReference type="GO" id="GO:0003677">
    <property type="term" value="F:DNA binding"/>
    <property type="evidence" value="ECO:0007669"/>
    <property type="project" value="InterPro"/>
</dbReference>
<evidence type="ECO:0000256" key="8">
    <source>
        <dbReference type="PIRSR" id="PIRSR604808-3"/>
    </source>
</evidence>
<dbReference type="NCBIfam" id="TIGR00633">
    <property type="entry name" value="xth"/>
    <property type="match status" value="1"/>
</dbReference>
<feature type="domain" description="Endonuclease/exonuclease/phosphatase" evidence="10">
    <location>
        <begin position="26"/>
        <end position="239"/>
    </location>
</feature>
<evidence type="ECO:0000256" key="3">
    <source>
        <dbReference type="ARBA" id="ARBA00012115"/>
    </source>
</evidence>
<feature type="site" description="Transition state stabilizer" evidence="8">
    <location>
        <position position="171"/>
    </location>
</feature>
<accession>A0A183B4C6</accession>
<evidence type="ECO:0000313" key="11">
    <source>
        <dbReference type="WBParaSite" id="ECPE_0001410101-mRNA-1"/>
    </source>
</evidence>
<sequence>LFSLPGKLAQIIPKVSPLTEWNFKLVSWNVNGLRAWIKAGGPNYVVEESPDIFAVQEIKCAALKVPTESKLPGYTSYWFPADKEGYAGTGLYCKQKPTTLKLGMGMIKHDTEGRIITAEYDKFYFVTAYVPNSGQGLVRLPYREKEWDPDFVKYLKQLDAKKPLIVCGDLNVAHEEIDLANPSTNHKSAGFTDQERAGFGTLLNQLNLVDTYRAFYPDRTKAFTFWNYRQNSRPKNTGCIIYNTKNRVMKSSEALGIQNYHSQLFKQRKWLSSLAL</sequence>
<dbReference type="EC" id="3.1.11.2" evidence="3"/>
<dbReference type="WBParaSite" id="ECPE_0001410101-mRNA-1">
    <property type="protein sequence ID" value="ECPE_0001410101-mRNA-1"/>
    <property type="gene ID" value="ECPE_0001410101"/>
</dbReference>
<feature type="binding site" evidence="7">
    <location>
        <position position="169"/>
    </location>
    <ligand>
        <name>Mg(2+)</name>
        <dbReference type="ChEBI" id="CHEBI:18420"/>
        <label>1</label>
    </ligand>
</feature>
<dbReference type="PROSITE" id="PS00726">
    <property type="entry name" value="AP_NUCLEASE_F1_1"/>
    <property type="match status" value="1"/>
</dbReference>
<dbReference type="InterPro" id="IPR005135">
    <property type="entry name" value="Endo/exonuclease/phosphatase"/>
</dbReference>
<evidence type="ECO:0000256" key="6">
    <source>
        <dbReference type="ARBA" id="ARBA00022842"/>
    </source>
</evidence>
<dbReference type="InterPro" id="IPR004808">
    <property type="entry name" value="AP_endonuc_1"/>
</dbReference>
<dbReference type="Pfam" id="PF03372">
    <property type="entry name" value="Exo_endo_phos"/>
    <property type="match status" value="1"/>
</dbReference>
<dbReference type="GO" id="GO:0046872">
    <property type="term" value="F:metal ion binding"/>
    <property type="evidence" value="ECO:0007669"/>
    <property type="project" value="UniProtKB-KW"/>
</dbReference>
<keyword evidence="5" id="KW-0378">Hydrolase</keyword>
<dbReference type="PROSITE" id="PS51435">
    <property type="entry name" value="AP_NUCLEASE_F1_4"/>
    <property type="match status" value="1"/>
</dbReference>
<keyword evidence="9" id="KW-0227">DNA damage</keyword>
<comment type="cofactor">
    <cofactor evidence="7 9">
        <name>Mg(2+)</name>
        <dbReference type="ChEBI" id="CHEBI:18420"/>
    </cofactor>
    <cofactor evidence="7 9">
        <name>Mn(2+)</name>
        <dbReference type="ChEBI" id="CHEBI:29035"/>
    </cofactor>
    <text evidence="7 9">Probably binds two magnesium or manganese ions per subunit.</text>
</comment>
<evidence type="ECO:0000256" key="7">
    <source>
        <dbReference type="PIRSR" id="PIRSR604808-2"/>
    </source>
</evidence>
<evidence type="ECO:0000256" key="5">
    <source>
        <dbReference type="ARBA" id="ARBA00022801"/>
    </source>
</evidence>
<dbReference type="CDD" id="cd09087">
    <property type="entry name" value="Ape1-like_AP-endo"/>
    <property type="match status" value="1"/>
</dbReference>
<dbReference type="GO" id="GO:0003906">
    <property type="term" value="F:DNA-(apurinic or apyrimidinic site) endonuclease activity"/>
    <property type="evidence" value="ECO:0007669"/>
    <property type="project" value="TreeGrafter"/>
</dbReference>
<evidence type="ECO:0000256" key="2">
    <source>
        <dbReference type="ARBA" id="ARBA00007092"/>
    </source>
</evidence>
<dbReference type="GO" id="GO:0008311">
    <property type="term" value="F:double-stranded DNA 3'-5' DNA exonuclease activity"/>
    <property type="evidence" value="ECO:0007669"/>
    <property type="project" value="UniProtKB-EC"/>
</dbReference>
<evidence type="ECO:0000256" key="1">
    <source>
        <dbReference type="ARBA" id="ARBA00000493"/>
    </source>
</evidence>
<dbReference type="GO" id="GO:0006284">
    <property type="term" value="P:base-excision repair"/>
    <property type="evidence" value="ECO:0007669"/>
    <property type="project" value="TreeGrafter"/>
</dbReference>
<dbReference type="SUPFAM" id="SSF56219">
    <property type="entry name" value="DNase I-like"/>
    <property type="match status" value="1"/>
</dbReference>
<reference evidence="11" key="1">
    <citation type="submission" date="2016-06" db="UniProtKB">
        <authorList>
            <consortium name="WormBaseParasite"/>
        </authorList>
    </citation>
    <scope>IDENTIFICATION</scope>
</reference>
<comment type="catalytic activity">
    <reaction evidence="1">
        <text>Exonucleolytic cleavage in the 3'- to 5'-direction to yield nucleoside 5'-phosphates.</text>
        <dbReference type="EC" id="3.1.11.2"/>
    </reaction>
</comment>
<dbReference type="GO" id="GO:0005634">
    <property type="term" value="C:nucleus"/>
    <property type="evidence" value="ECO:0007669"/>
    <property type="project" value="TreeGrafter"/>
</dbReference>
<dbReference type="Gene3D" id="3.60.10.10">
    <property type="entry name" value="Endonuclease/exonuclease/phosphatase"/>
    <property type="match status" value="1"/>
</dbReference>
<keyword evidence="6 7" id="KW-0460">Magnesium</keyword>
<comment type="similarity">
    <text evidence="2 9">Belongs to the DNA repair enzymes AP/ExoA family.</text>
</comment>
<evidence type="ECO:0000256" key="4">
    <source>
        <dbReference type="ARBA" id="ARBA00022723"/>
    </source>
</evidence>
<evidence type="ECO:0000256" key="9">
    <source>
        <dbReference type="RuleBase" id="RU362131"/>
    </source>
</evidence>
<name>A0A183B4C6_9TREM</name>
<feature type="binding site" evidence="7">
    <location>
        <position position="171"/>
    </location>
    <ligand>
        <name>Mg(2+)</name>
        <dbReference type="ChEBI" id="CHEBI:18420"/>
        <label>1</label>
    </ligand>
</feature>
<dbReference type="GO" id="GO:0008081">
    <property type="term" value="F:phosphoric diester hydrolase activity"/>
    <property type="evidence" value="ECO:0007669"/>
    <property type="project" value="TreeGrafter"/>
</dbReference>
<dbReference type="PANTHER" id="PTHR22748">
    <property type="entry name" value="AP ENDONUCLEASE"/>
    <property type="match status" value="1"/>
</dbReference>
<dbReference type="InterPro" id="IPR020847">
    <property type="entry name" value="AP_endonuclease_F1_BS"/>
</dbReference>
<dbReference type="PANTHER" id="PTHR22748:SF6">
    <property type="entry name" value="DNA-(APURINIC OR APYRIMIDINIC SITE) ENDONUCLEASE"/>
    <property type="match status" value="1"/>
</dbReference>
<feature type="binding site" evidence="7">
    <location>
        <position position="57"/>
    </location>
    <ligand>
        <name>Mg(2+)</name>
        <dbReference type="ChEBI" id="CHEBI:18420"/>
        <label>1</label>
    </ligand>
</feature>
<keyword evidence="9" id="KW-0234">DNA repair</keyword>
<dbReference type="InterPro" id="IPR036691">
    <property type="entry name" value="Endo/exonu/phosph_ase_sf"/>
</dbReference>
<feature type="binding site" evidence="7">
    <location>
        <position position="29"/>
    </location>
    <ligand>
        <name>Mg(2+)</name>
        <dbReference type="ChEBI" id="CHEBI:18420"/>
        <label>1</label>
    </ligand>
</feature>
<protein>
    <recommendedName>
        <fullName evidence="3">exodeoxyribonuclease III</fullName>
        <ecNumber evidence="3">3.1.11.2</ecNumber>
    </recommendedName>
</protein>
<keyword evidence="4 7" id="KW-0479">Metal-binding</keyword>
<proteinExistence type="inferred from homology"/>